<name>A0A7S4C4K0_CHRCT</name>
<evidence type="ECO:0000256" key="1">
    <source>
        <dbReference type="SAM" id="MobiDB-lite"/>
    </source>
</evidence>
<evidence type="ECO:0000313" key="2">
    <source>
        <dbReference type="EMBL" id="CAE0786797.1"/>
    </source>
</evidence>
<dbReference type="EMBL" id="HBIZ01064081">
    <property type="protein sequence ID" value="CAE0786797.1"/>
    <property type="molecule type" value="Transcribed_RNA"/>
</dbReference>
<feature type="region of interest" description="Disordered" evidence="1">
    <location>
        <begin position="1"/>
        <end position="20"/>
    </location>
</feature>
<protein>
    <submittedName>
        <fullName evidence="2">Uncharacterized protein</fullName>
    </submittedName>
</protein>
<organism evidence="2">
    <name type="scientific">Chrysotila carterae</name>
    <name type="common">Marine alga</name>
    <name type="synonym">Syracosphaera carterae</name>
    <dbReference type="NCBI Taxonomy" id="13221"/>
    <lineage>
        <taxon>Eukaryota</taxon>
        <taxon>Haptista</taxon>
        <taxon>Haptophyta</taxon>
        <taxon>Prymnesiophyceae</taxon>
        <taxon>Isochrysidales</taxon>
        <taxon>Isochrysidaceae</taxon>
        <taxon>Chrysotila</taxon>
    </lineage>
</organism>
<accession>A0A7S4C4K0</accession>
<reference evidence="2" key="1">
    <citation type="submission" date="2021-01" db="EMBL/GenBank/DDBJ databases">
        <authorList>
            <person name="Corre E."/>
            <person name="Pelletier E."/>
            <person name="Niang G."/>
            <person name="Scheremetjew M."/>
            <person name="Finn R."/>
            <person name="Kale V."/>
            <person name="Holt S."/>
            <person name="Cochrane G."/>
            <person name="Meng A."/>
            <person name="Brown T."/>
            <person name="Cohen L."/>
        </authorList>
    </citation>
    <scope>NUCLEOTIDE SEQUENCE</scope>
    <source>
        <strain evidence="2">CCMP645</strain>
    </source>
</reference>
<sequence length="419" mass="43845">MNHATKIADPQNAAAGADRSDAVPLAEEMEGKVDQCEDQCGALSAAGPDTQHARWFVKSALLAIMLQSTALGLGWRLCAAGVSPVHASCCLCALLLQQVWNHPAISKVMNAEVFREPGFNRIAYARQKLQAELQDFAVPATNLHMQAFAGQVAADLAAGVSTAWTSNGTCEVVSQLLSAGSVALFLRAAWSDGSAASPTLSRASRATSVLAFAALVGALGSPQRGSDGLTPANATAVLKLARAVCSICCVSRCATAFGSTIVARVNEPFIFDLECGRLAVQLLGAVVLLGAAVMSLLLPSRDASDTIGLGLTRLGTTALACAAWLLEHPCRAAPPERVAHAHAPAYQSAESAREAHKAAMRRKRAAAELLRAETPLMVDSLDGGLQSLSATQDAMRRDNDGDEAHEFWEELAGGLLRRS</sequence>
<dbReference type="AlphaFoldDB" id="A0A7S4C4K0"/>
<proteinExistence type="predicted"/>
<gene>
    <name evidence="2" type="ORF">PCAR00345_LOCUS39505</name>
</gene>